<dbReference type="RefSeq" id="WP_092437978.1">
    <property type="nucleotide sequence ID" value="NZ_FMYP01000027.1"/>
</dbReference>
<keyword evidence="2" id="KW-0067">ATP-binding</keyword>
<keyword evidence="2" id="KW-0347">Helicase</keyword>
<gene>
    <name evidence="2" type="ORF">SAMN05216323_102722</name>
</gene>
<dbReference type="OrthoDB" id="9763659at2"/>
<keyword evidence="2" id="KW-0547">Nucleotide-binding</keyword>
<dbReference type="AlphaFoldDB" id="A0A1G6KWM8"/>
<dbReference type="Pfam" id="PF00570">
    <property type="entry name" value="HRDC"/>
    <property type="match status" value="1"/>
</dbReference>
<dbReference type="InterPro" id="IPR051055">
    <property type="entry name" value="PIF1_helicase"/>
</dbReference>
<dbReference type="Gene3D" id="1.10.150.80">
    <property type="entry name" value="HRDC domain"/>
    <property type="match status" value="1"/>
</dbReference>
<dbReference type="SUPFAM" id="SSF47819">
    <property type="entry name" value="HRDC-like"/>
    <property type="match status" value="1"/>
</dbReference>
<keyword evidence="2" id="KW-0378">Hydrolase</keyword>
<dbReference type="InterPro" id="IPR044876">
    <property type="entry name" value="HRDC_dom_sf"/>
</dbReference>
<reference evidence="2 3" key="1">
    <citation type="submission" date="2016-09" db="EMBL/GenBank/DDBJ databases">
        <authorList>
            <person name="Capua I."/>
            <person name="De Benedictis P."/>
            <person name="Joannis T."/>
            <person name="Lombin L.H."/>
            <person name="Cattoli G."/>
        </authorList>
    </citation>
    <scope>NUCLEOTIDE SEQUENCE [LARGE SCALE GENOMIC DNA]</scope>
    <source>
        <strain evidence="2 3">A7P-90m</strain>
    </source>
</reference>
<dbReference type="FunFam" id="3.40.50.300:FF:001498">
    <property type="entry name" value="ATP-dependent DNA helicase"/>
    <property type="match status" value="1"/>
</dbReference>
<dbReference type="InterPro" id="IPR027417">
    <property type="entry name" value="P-loop_NTPase"/>
</dbReference>
<sequence length="842" mass="94380">MEFINNPELQLASDYVQFTGRNIFLTGRAGTGKTTFLHNLKLQTLKRLIVVAPTGVAAINAGGVTIHSFFQMAFGPHIPSGIAEENDRSASEKVEVKRFSREKINIIKSLDLLVIDEISMVRADLLDGIDEVLRRFRDKTKPFGGVQLLMIGDLQQLAPVVKDDEWGLLQRYYDTAFFFSSIALKRVGYVSVELKHIFRQSDRHFIDILNKVRDNCLDADATHELNKRYIPGFNLNNDEGYITLTTHNRQAQELNIHKLNLLSAKEAFFKADVKDEFPEYSYPTDFELRLKVGAQVMFVRNDSSQDKLFYNGKIGQVEDIDDEVIHVKCPGDHATIPVGKTEWQNYRYSIDEQTAEVKETVVGTFTQYPLKLAWAITIHKSQGLTFEKAVVDANAAFAHGQVYVALSRCKTLEGLVLSSPISERCIKSDISVAAVTREIEMNPPNQDALEESKRSYEQSLISDLFDFLPIYRRLLYLLKVVKEHSSSLHVGMEATVHEISVKVRAEVVGVSDKFNLQISQLLQQKGEYEHNDALQERIVKASAYFWDKCAALLSEPLEMLAVESDNKAVKKTVTEAKGNLFELVGQKLSCLDACKKGFRVNEYLNARAKASLTKPAPKPFKRGAGDFSLGGVKHPKLYSAIRSWRDQQADELELPEYMVLPQKTMVELVAKLPQTSAELKAIKGMGAKKAKQFGGELLEIINAYCGEYGLNKVAAVSPNLFAAKQDEEEQVDKKPSRKTKIAKGDSQKTTLVLIKEGFTPDQVAAERSLSLSTIQGHLAEFILSGDLEVYKVLEEEKILLVADYFISKGIDSVGDARRNLGNLATFGEIRMVLAHLKRNGKI</sequence>
<evidence type="ECO:0000259" key="1">
    <source>
        <dbReference type="PROSITE" id="PS50967"/>
    </source>
</evidence>
<dbReference type="GO" id="GO:0000166">
    <property type="term" value="F:nucleotide binding"/>
    <property type="evidence" value="ECO:0007669"/>
    <property type="project" value="InterPro"/>
</dbReference>
<dbReference type="Gene3D" id="3.40.50.300">
    <property type="entry name" value="P-loop containing nucleotide triphosphate hydrolases"/>
    <property type="match status" value="2"/>
</dbReference>
<dbReference type="InterPro" id="IPR029491">
    <property type="entry name" value="Helicase_HTH"/>
</dbReference>
<accession>A0A1G6KWM8</accession>
<keyword evidence="3" id="KW-1185">Reference proteome</keyword>
<dbReference type="GO" id="GO:0003678">
    <property type="term" value="F:DNA helicase activity"/>
    <property type="evidence" value="ECO:0007669"/>
    <property type="project" value="InterPro"/>
</dbReference>
<dbReference type="SMART" id="SM00341">
    <property type="entry name" value="HRDC"/>
    <property type="match status" value="1"/>
</dbReference>
<dbReference type="InterPro" id="IPR010285">
    <property type="entry name" value="DNA_helicase_pif1-like_DEAD"/>
</dbReference>
<feature type="domain" description="HRDC" evidence="1">
    <location>
        <begin position="631"/>
        <end position="711"/>
    </location>
</feature>
<organism evidence="2 3">
    <name type="scientific">Williamwhitmania taraxaci</name>
    <dbReference type="NCBI Taxonomy" id="1640674"/>
    <lineage>
        <taxon>Bacteria</taxon>
        <taxon>Pseudomonadati</taxon>
        <taxon>Bacteroidota</taxon>
        <taxon>Bacteroidia</taxon>
        <taxon>Bacteroidales</taxon>
        <taxon>Williamwhitmaniaceae</taxon>
        <taxon>Williamwhitmania</taxon>
    </lineage>
</organism>
<dbReference type="InterPro" id="IPR010997">
    <property type="entry name" value="HRDC-like_sf"/>
</dbReference>
<dbReference type="PROSITE" id="PS50967">
    <property type="entry name" value="HRDC"/>
    <property type="match status" value="1"/>
</dbReference>
<dbReference type="EMBL" id="FMYP01000027">
    <property type="protein sequence ID" value="SDC35191.1"/>
    <property type="molecule type" value="Genomic_DNA"/>
</dbReference>
<dbReference type="GO" id="GO:0006281">
    <property type="term" value="P:DNA repair"/>
    <property type="evidence" value="ECO:0007669"/>
    <property type="project" value="InterPro"/>
</dbReference>
<evidence type="ECO:0000313" key="2">
    <source>
        <dbReference type="EMBL" id="SDC35191.1"/>
    </source>
</evidence>
<dbReference type="SMART" id="SM00382">
    <property type="entry name" value="AAA"/>
    <property type="match status" value="1"/>
</dbReference>
<dbReference type="PANTHER" id="PTHR47642:SF5">
    <property type="entry name" value="ATP-DEPENDENT DNA HELICASE"/>
    <property type="match status" value="1"/>
</dbReference>
<dbReference type="Proteomes" id="UP000199452">
    <property type="component" value="Unassembled WGS sequence"/>
</dbReference>
<proteinExistence type="predicted"/>
<dbReference type="SUPFAM" id="SSF52540">
    <property type="entry name" value="P-loop containing nucleoside triphosphate hydrolases"/>
    <property type="match status" value="2"/>
</dbReference>
<dbReference type="Gene3D" id="2.30.30.940">
    <property type="match status" value="1"/>
</dbReference>
<dbReference type="GO" id="GO:0003676">
    <property type="term" value="F:nucleic acid binding"/>
    <property type="evidence" value="ECO:0007669"/>
    <property type="project" value="InterPro"/>
</dbReference>
<dbReference type="PANTHER" id="PTHR47642">
    <property type="entry name" value="ATP-DEPENDENT DNA HELICASE"/>
    <property type="match status" value="1"/>
</dbReference>
<dbReference type="Pfam" id="PF14493">
    <property type="entry name" value="HTH_40"/>
    <property type="match status" value="1"/>
</dbReference>
<dbReference type="GO" id="GO:0000723">
    <property type="term" value="P:telomere maintenance"/>
    <property type="evidence" value="ECO:0007669"/>
    <property type="project" value="InterPro"/>
</dbReference>
<dbReference type="CDD" id="cd18809">
    <property type="entry name" value="SF1_C_RecD"/>
    <property type="match status" value="1"/>
</dbReference>
<protein>
    <submittedName>
        <fullName evidence="2">Helicase</fullName>
    </submittedName>
</protein>
<evidence type="ECO:0000313" key="3">
    <source>
        <dbReference type="Proteomes" id="UP000199452"/>
    </source>
</evidence>
<dbReference type="STRING" id="1640674.SAMN05216323_102722"/>
<name>A0A1G6KWM8_9BACT</name>
<dbReference type="InterPro" id="IPR003593">
    <property type="entry name" value="AAA+_ATPase"/>
</dbReference>
<dbReference type="Pfam" id="PF05970">
    <property type="entry name" value="PIF1"/>
    <property type="match status" value="1"/>
</dbReference>
<dbReference type="InterPro" id="IPR002121">
    <property type="entry name" value="HRDC_dom"/>
</dbReference>